<evidence type="ECO:0000313" key="3">
    <source>
        <dbReference type="Proteomes" id="UP000729402"/>
    </source>
</evidence>
<reference evidence="2" key="2">
    <citation type="submission" date="2021-02" db="EMBL/GenBank/DDBJ databases">
        <authorList>
            <person name="Kimball J.A."/>
            <person name="Haas M.W."/>
            <person name="Macchietto M."/>
            <person name="Kono T."/>
            <person name="Duquette J."/>
            <person name="Shao M."/>
        </authorList>
    </citation>
    <scope>NUCLEOTIDE SEQUENCE</scope>
    <source>
        <tissue evidence="2">Fresh leaf tissue</tissue>
    </source>
</reference>
<sequence length="156" mass="16761">MPVGPTLVKCSLLCVLLQVFDSACFHARSSGDYSRCAVLSTGKPRDQDVTAGRDAEAFSPRALRPWLPHRKLLPPFTAARLRTARCYGGNGDTGVGPQKAAAGKKAHSQLRMCTREATPCRRGLLLLLVTNDAVGRSFTGGDQKKIIVAKEKLVGL</sequence>
<comment type="caution">
    <text evidence="2">The sequence shown here is derived from an EMBL/GenBank/DDBJ whole genome shotgun (WGS) entry which is preliminary data.</text>
</comment>
<evidence type="ECO:0000256" key="1">
    <source>
        <dbReference type="SAM" id="SignalP"/>
    </source>
</evidence>
<feature type="chain" id="PRO_5035209277" description="Secreted protein" evidence="1">
    <location>
        <begin position="23"/>
        <end position="156"/>
    </location>
</feature>
<keyword evidence="1" id="KW-0732">Signal</keyword>
<dbReference type="AlphaFoldDB" id="A0A8J5RRR3"/>
<evidence type="ECO:0000313" key="2">
    <source>
        <dbReference type="EMBL" id="KAG8052942.1"/>
    </source>
</evidence>
<name>A0A8J5RRR3_ZIZPA</name>
<proteinExistence type="predicted"/>
<evidence type="ECO:0008006" key="4">
    <source>
        <dbReference type="Google" id="ProtNLM"/>
    </source>
</evidence>
<reference evidence="2" key="1">
    <citation type="journal article" date="2021" name="bioRxiv">
        <title>Whole Genome Assembly and Annotation of Northern Wild Rice, Zizania palustris L., Supports a Whole Genome Duplication in the Zizania Genus.</title>
        <authorList>
            <person name="Haas M."/>
            <person name="Kono T."/>
            <person name="Macchietto M."/>
            <person name="Millas R."/>
            <person name="McGilp L."/>
            <person name="Shao M."/>
            <person name="Duquette J."/>
            <person name="Hirsch C.N."/>
            <person name="Kimball J."/>
        </authorList>
    </citation>
    <scope>NUCLEOTIDE SEQUENCE</scope>
    <source>
        <tissue evidence="2">Fresh leaf tissue</tissue>
    </source>
</reference>
<gene>
    <name evidence="2" type="ORF">GUJ93_ZPchr0001g30893</name>
</gene>
<keyword evidence="3" id="KW-1185">Reference proteome</keyword>
<protein>
    <recommendedName>
        <fullName evidence="4">Secreted protein</fullName>
    </recommendedName>
</protein>
<organism evidence="2 3">
    <name type="scientific">Zizania palustris</name>
    <name type="common">Northern wild rice</name>
    <dbReference type="NCBI Taxonomy" id="103762"/>
    <lineage>
        <taxon>Eukaryota</taxon>
        <taxon>Viridiplantae</taxon>
        <taxon>Streptophyta</taxon>
        <taxon>Embryophyta</taxon>
        <taxon>Tracheophyta</taxon>
        <taxon>Spermatophyta</taxon>
        <taxon>Magnoliopsida</taxon>
        <taxon>Liliopsida</taxon>
        <taxon>Poales</taxon>
        <taxon>Poaceae</taxon>
        <taxon>BOP clade</taxon>
        <taxon>Oryzoideae</taxon>
        <taxon>Oryzeae</taxon>
        <taxon>Zizaniinae</taxon>
        <taxon>Zizania</taxon>
    </lineage>
</organism>
<feature type="signal peptide" evidence="1">
    <location>
        <begin position="1"/>
        <end position="22"/>
    </location>
</feature>
<accession>A0A8J5RRR3</accession>
<dbReference type="Proteomes" id="UP000729402">
    <property type="component" value="Unassembled WGS sequence"/>
</dbReference>
<dbReference type="EMBL" id="JAAALK010000288">
    <property type="protein sequence ID" value="KAG8052942.1"/>
    <property type="molecule type" value="Genomic_DNA"/>
</dbReference>